<keyword evidence="1" id="KW-0328">Glycosyltransferase</keyword>
<accession>A0ABX1JBI6</accession>
<dbReference type="EMBL" id="JAAXLS010000032">
    <property type="protein sequence ID" value="NKQ57162.1"/>
    <property type="molecule type" value="Genomic_DNA"/>
</dbReference>
<comment type="caution">
    <text evidence="3">The sequence shown here is derived from an EMBL/GenBank/DDBJ whole genome shotgun (WGS) entry which is preliminary data.</text>
</comment>
<dbReference type="PANTHER" id="PTHR30160:SF1">
    <property type="entry name" value="LIPOPOLYSACCHARIDE 1,2-N-ACETYLGLUCOSAMINETRANSFERASE-RELATED"/>
    <property type="match status" value="1"/>
</dbReference>
<organism evidence="3 4">
    <name type="scientific">Amycolatopsis acididurans</name>
    <dbReference type="NCBI Taxonomy" id="2724524"/>
    <lineage>
        <taxon>Bacteria</taxon>
        <taxon>Bacillati</taxon>
        <taxon>Actinomycetota</taxon>
        <taxon>Actinomycetes</taxon>
        <taxon>Pseudonocardiales</taxon>
        <taxon>Pseudonocardiaceae</taxon>
        <taxon>Amycolatopsis</taxon>
    </lineage>
</organism>
<name>A0ABX1JBI6_9PSEU</name>
<dbReference type="CDD" id="cd03789">
    <property type="entry name" value="GT9_LPS_heptosyltransferase"/>
    <property type="match status" value="1"/>
</dbReference>
<evidence type="ECO:0000256" key="2">
    <source>
        <dbReference type="ARBA" id="ARBA00022679"/>
    </source>
</evidence>
<evidence type="ECO:0000313" key="3">
    <source>
        <dbReference type="EMBL" id="NKQ57162.1"/>
    </source>
</evidence>
<dbReference type="InterPro" id="IPR051199">
    <property type="entry name" value="LPS_LOS_Heptosyltrfase"/>
</dbReference>
<dbReference type="InterPro" id="IPR002201">
    <property type="entry name" value="Glyco_trans_9"/>
</dbReference>
<sequence>MGDLLVSVPALRGLRAAFPATGITLAAPEGLRELAELTGAVDELLPTSGLGELRWRHEPPAVAVNLHGSGPQSVADLMATRPARLLTHAHSDYPAIDGPRWGTGVHEARRWCDLLEHYGIPADPADLTLPRPHVPSPAPGAVVIHPGAAYGARRWPVDRYARVAKTLAARGHRIVVTGDAGERELAGAVGGEVLAGRTTLSELAALIADATLVVCGDTGVGHLATAYGTPSVLVFGPVPPWQWGPPPGTEKRHVVVWSGREGPAFTDEPDAGLLRIGENRVLEEAEVLIGRPQGTVRRG</sequence>
<evidence type="ECO:0000256" key="1">
    <source>
        <dbReference type="ARBA" id="ARBA00022676"/>
    </source>
</evidence>
<dbReference type="Proteomes" id="UP000715441">
    <property type="component" value="Unassembled WGS sequence"/>
</dbReference>
<dbReference type="Gene3D" id="3.40.50.2000">
    <property type="entry name" value="Glycogen Phosphorylase B"/>
    <property type="match status" value="2"/>
</dbReference>
<dbReference type="SUPFAM" id="SSF53756">
    <property type="entry name" value="UDP-Glycosyltransferase/glycogen phosphorylase"/>
    <property type="match status" value="1"/>
</dbReference>
<protein>
    <submittedName>
        <fullName evidence="3">Glycosyltransferase family 9 protein</fullName>
    </submittedName>
</protein>
<dbReference type="Pfam" id="PF01075">
    <property type="entry name" value="Glyco_transf_9"/>
    <property type="match status" value="1"/>
</dbReference>
<dbReference type="PANTHER" id="PTHR30160">
    <property type="entry name" value="TETRAACYLDISACCHARIDE 4'-KINASE-RELATED"/>
    <property type="match status" value="1"/>
</dbReference>
<reference evidence="3 4" key="1">
    <citation type="submission" date="2020-04" db="EMBL/GenBank/DDBJ databases">
        <title>Novel species.</title>
        <authorList>
            <person name="Teo W.F.A."/>
            <person name="Lipun K."/>
            <person name="Srisuk N."/>
            <person name="Duangmal K."/>
        </authorList>
    </citation>
    <scope>NUCLEOTIDE SEQUENCE [LARGE SCALE GENOMIC DNA]</scope>
    <source>
        <strain evidence="3 4">K13G38</strain>
    </source>
</reference>
<keyword evidence="4" id="KW-1185">Reference proteome</keyword>
<keyword evidence="2" id="KW-0808">Transferase</keyword>
<gene>
    <name evidence="3" type="ORF">HFP15_30255</name>
</gene>
<proteinExistence type="predicted"/>
<evidence type="ECO:0000313" key="4">
    <source>
        <dbReference type="Proteomes" id="UP000715441"/>
    </source>
</evidence>